<evidence type="ECO:0000256" key="5">
    <source>
        <dbReference type="ARBA" id="ARBA00022833"/>
    </source>
</evidence>
<keyword evidence="4" id="KW-0378">Hydrolase</keyword>
<evidence type="ECO:0000256" key="7">
    <source>
        <dbReference type="ARBA" id="ARBA00023145"/>
    </source>
</evidence>
<feature type="binding site" evidence="8">
    <location>
        <position position="47"/>
    </location>
    <ligand>
        <name>Ca(2+)</name>
        <dbReference type="ChEBI" id="CHEBI:29108"/>
        <label>1</label>
    </ligand>
</feature>
<comment type="cofactor">
    <cofactor evidence="8">
        <name>Ca(2+)</name>
        <dbReference type="ChEBI" id="CHEBI:29108"/>
    </cofactor>
    <text evidence="8">Can bind about 5 Ca(2+) ions per subunit.</text>
</comment>
<keyword evidence="5 8" id="KW-0862">Zinc</keyword>
<evidence type="ECO:0000256" key="8">
    <source>
        <dbReference type="PIRSR" id="PIRSR621190-2"/>
    </source>
</evidence>
<keyword evidence="9" id="KW-0812">Transmembrane</keyword>
<keyword evidence="8" id="KW-0106">Calcium</keyword>
<dbReference type="InterPro" id="IPR021190">
    <property type="entry name" value="Pept_M10A"/>
</dbReference>
<gene>
    <name evidence="11" type="ORF">TSUD_239560</name>
</gene>
<dbReference type="InterPro" id="IPR006026">
    <property type="entry name" value="Peptidase_Metallo"/>
</dbReference>
<dbReference type="OrthoDB" id="1428718at2759"/>
<feature type="binding site" evidence="8">
    <location>
        <position position="171"/>
    </location>
    <ligand>
        <name>Zn(2+)</name>
        <dbReference type="ChEBI" id="CHEBI:29105"/>
        <label>2</label>
        <note>catalytic</note>
    </ligand>
</feature>
<dbReference type="InterPro" id="IPR021158">
    <property type="entry name" value="Pept_M10A_Zn_BS"/>
</dbReference>
<feature type="binding site" evidence="8">
    <location>
        <position position="157"/>
    </location>
    <ligand>
        <name>Zn(2+)</name>
        <dbReference type="ChEBI" id="CHEBI:29105"/>
        <label>2</label>
        <note>catalytic</note>
    </ligand>
</feature>
<protein>
    <recommendedName>
        <fullName evidence="10">Peptidase metallopeptidase domain-containing protein</fullName>
    </recommendedName>
</protein>
<evidence type="ECO:0000313" key="11">
    <source>
        <dbReference type="EMBL" id="GAU41480.1"/>
    </source>
</evidence>
<feature type="transmembrane region" description="Helical" evidence="9">
    <location>
        <begin position="207"/>
        <end position="230"/>
    </location>
</feature>
<dbReference type="GO" id="GO:0008270">
    <property type="term" value="F:zinc ion binding"/>
    <property type="evidence" value="ECO:0007669"/>
    <property type="project" value="InterPro"/>
</dbReference>
<dbReference type="PRINTS" id="PR00138">
    <property type="entry name" value="MATRIXIN"/>
</dbReference>
<feature type="binding site" description="in inhibited form" evidence="8">
    <location>
        <position position="6"/>
    </location>
    <ligand>
        <name>Zn(2+)</name>
        <dbReference type="ChEBI" id="CHEBI:29105"/>
        <label>2</label>
        <note>catalytic</note>
    </ligand>
</feature>
<feature type="domain" description="Peptidase metallopeptidase" evidence="10">
    <location>
        <begin position="27"/>
        <end position="199"/>
    </location>
</feature>
<evidence type="ECO:0000256" key="3">
    <source>
        <dbReference type="ARBA" id="ARBA00022729"/>
    </source>
</evidence>
<evidence type="ECO:0000259" key="10">
    <source>
        <dbReference type="SMART" id="SM00235"/>
    </source>
</evidence>
<name>A0A2Z6NX82_TRISU</name>
<dbReference type="GO" id="GO:0030574">
    <property type="term" value="P:collagen catabolic process"/>
    <property type="evidence" value="ECO:0007669"/>
    <property type="project" value="TreeGrafter"/>
</dbReference>
<dbReference type="EMBL" id="DF973866">
    <property type="protein sequence ID" value="GAU41480.1"/>
    <property type="molecule type" value="Genomic_DNA"/>
</dbReference>
<dbReference type="PROSITE" id="PS00546">
    <property type="entry name" value="CYSTEINE_SWITCH"/>
    <property type="match status" value="1"/>
</dbReference>
<reference evidence="12" key="1">
    <citation type="journal article" date="2017" name="Front. Plant Sci.">
        <title>Climate Clever Clovers: New Paradigm to Reduce the Environmental Footprint of Ruminants by Breeding Low Methanogenic Forages Utilizing Haplotype Variation.</title>
        <authorList>
            <person name="Kaur P."/>
            <person name="Appels R."/>
            <person name="Bayer P.E."/>
            <person name="Keeble-Gagnere G."/>
            <person name="Wang J."/>
            <person name="Hirakawa H."/>
            <person name="Shirasawa K."/>
            <person name="Vercoe P."/>
            <person name="Stefanova K."/>
            <person name="Durmic Z."/>
            <person name="Nichols P."/>
            <person name="Revell C."/>
            <person name="Isobe S.N."/>
            <person name="Edwards D."/>
            <person name="Erskine W."/>
        </authorList>
    </citation>
    <scope>NUCLEOTIDE SEQUENCE [LARGE SCALE GENOMIC DNA]</scope>
    <source>
        <strain evidence="12">cv. Daliak</strain>
    </source>
</reference>
<dbReference type="GO" id="GO:0031012">
    <property type="term" value="C:extracellular matrix"/>
    <property type="evidence" value="ECO:0007669"/>
    <property type="project" value="InterPro"/>
</dbReference>
<dbReference type="InterPro" id="IPR001818">
    <property type="entry name" value="Pept_M10_metallopeptidase"/>
</dbReference>
<dbReference type="GO" id="GO:0004222">
    <property type="term" value="F:metalloendopeptidase activity"/>
    <property type="evidence" value="ECO:0007669"/>
    <property type="project" value="InterPro"/>
</dbReference>
<dbReference type="SMART" id="SM00235">
    <property type="entry name" value="ZnMc"/>
    <property type="match status" value="1"/>
</dbReference>
<feature type="binding site" evidence="8">
    <location>
        <position position="163"/>
    </location>
    <ligand>
        <name>Zn(2+)</name>
        <dbReference type="ChEBI" id="CHEBI:29105"/>
        <label>2</label>
        <note>catalytic</note>
    </ligand>
</feature>
<dbReference type="Gene3D" id="3.40.390.10">
    <property type="entry name" value="Collagenase (Catalytic Domain)"/>
    <property type="match status" value="1"/>
</dbReference>
<dbReference type="GO" id="GO:0030198">
    <property type="term" value="P:extracellular matrix organization"/>
    <property type="evidence" value="ECO:0007669"/>
    <property type="project" value="TreeGrafter"/>
</dbReference>
<dbReference type="InterPro" id="IPR024079">
    <property type="entry name" value="MetalloPept_cat_dom_sf"/>
</dbReference>
<keyword evidence="7" id="KW-0865">Zymogen</keyword>
<feature type="binding site" evidence="8">
    <location>
        <position position="123"/>
    </location>
    <ligand>
        <name>Ca(2+)</name>
        <dbReference type="ChEBI" id="CHEBI:29108"/>
        <label>3</label>
    </ligand>
</feature>
<evidence type="ECO:0000256" key="1">
    <source>
        <dbReference type="ARBA" id="ARBA00022670"/>
    </source>
</evidence>
<comment type="cofactor">
    <cofactor evidence="8">
        <name>Zn(2+)</name>
        <dbReference type="ChEBI" id="CHEBI:29105"/>
    </cofactor>
    <text evidence="8">Binds 2 Zn(2+) ions per subunit.</text>
</comment>
<sequence length="231" mass="25875">MFLPRCGVPDINFDYNLSDTNTISWPKGNKWFPKGKKNLTYGFDPEDETPPEVIDVFRNAFMRWSTTTKVLNFTAVTSYDDADIKIGLYVSNNEELADVVVLGGTIISMQLNSSVKSGEILFDASKYWVLPTDDNDTLSWQDGIFDLESVAMHQIGHLLGLDHSFDNDSIMYPTILPSHQRKVQITDSDNQSIHDLYTTAIKTDVNYGYVGSSSGLITSLFLGFAFLAMLN</sequence>
<evidence type="ECO:0000256" key="4">
    <source>
        <dbReference type="ARBA" id="ARBA00022801"/>
    </source>
</evidence>
<keyword evidence="6" id="KW-0482">Metalloprotease</keyword>
<dbReference type="SUPFAM" id="SSF55486">
    <property type="entry name" value="Metalloproteases ('zincins'), catalytic domain"/>
    <property type="match status" value="1"/>
</dbReference>
<dbReference type="GO" id="GO:0006508">
    <property type="term" value="P:proteolysis"/>
    <property type="evidence" value="ECO:0007669"/>
    <property type="project" value="UniProtKB-KW"/>
</dbReference>
<evidence type="ECO:0000256" key="6">
    <source>
        <dbReference type="ARBA" id="ARBA00023049"/>
    </source>
</evidence>
<keyword evidence="3" id="KW-0732">Signal</keyword>
<dbReference type="AlphaFoldDB" id="A0A2Z6NX82"/>
<proteinExistence type="predicted"/>
<keyword evidence="2 8" id="KW-0479">Metal-binding</keyword>
<feature type="binding site" evidence="8">
    <location>
        <position position="153"/>
    </location>
    <ligand>
        <name>Zn(2+)</name>
        <dbReference type="ChEBI" id="CHEBI:29105"/>
        <label>2</label>
        <note>catalytic</note>
    </ligand>
</feature>
<organism evidence="11 12">
    <name type="scientific">Trifolium subterraneum</name>
    <name type="common">Subterranean clover</name>
    <dbReference type="NCBI Taxonomy" id="3900"/>
    <lineage>
        <taxon>Eukaryota</taxon>
        <taxon>Viridiplantae</taxon>
        <taxon>Streptophyta</taxon>
        <taxon>Embryophyta</taxon>
        <taxon>Tracheophyta</taxon>
        <taxon>Spermatophyta</taxon>
        <taxon>Magnoliopsida</taxon>
        <taxon>eudicotyledons</taxon>
        <taxon>Gunneridae</taxon>
        <taxon>Pentapetalae</taxon>
        <taxon>rosids</taxon>
        <taxon>fabids</taxon>
        <taxon>Fabales</taxon>
        <taxon>Fabaceae</taxon>
        <taxon>Papilionoideae</taxon>
        <taxon>50 kb inversion clade</taxon>
        <taxon>NPAAA clade</taxon>
        <taxon>Hologalegina</taxon>
        <taxon>IRL clade</taxon>
        <taxon>Trifolieae</taxon>
        <taxon>Trifolium</taxon>
    </lineage>
</organism>
<keyword evidence="12" id="KW-1185">Reference proteome</keyword>
<dbReference type="PANTHER" id="PTHR10201">
    <property type="entry name" value="MATRIX METALLOPROTEINASE"/>
    <property type="match status" value="1"/>
</dbReference>
<dbReference type="PANTHER" id="PTHR10201:SF259">
    <property type="entry name" value="MATRIXIN PROTEIN"/>
    <property type="match status" value="1"/>
</dbReference>
<dbReference type="Pfam" id="PF00413">
    <property type="entry name" value="Peptidase_M10"/>
    <property type="match status" value="1"/>
</dbReference>
<evidence type="ECO:0000256" key="2">
    <source>
        <dbReference type="ARBA" id="ARBA00022723"/>
    </source>
</evidence>
<keyword evidence="9" id="KW-0472">Membrane</keyword>
<accession>A0A2Z6NX82</accession>
<dbReference type="Proteomes" id="UP000242715">
    <property type="component" value="Unassembled WGS sequence"/>
</dbReference>
<evidence type="ECO:0000256" key="9">
    <source>
        <dbReference type="SAM" id="Phobius"/>
    </source>
</evidence>
<evidence type="ECO:0000313" key="12">
    <source>
        <dbReference type="Proteomes" id="UP000242715"/>
    </source>
</evidence>
<keyword evidence="9" id="KW-1133">Transmembrane helix</keyword>
<feature type="binding site" evidence="8">
    <location>
        <position position="83"/>
    </location>
    <ligand>
        <name>Ca(2+)</name>
        <dbReference type="ChEBI" id="CHEBI:29108"/>
        <label>2</label>
    </ligand>
</feature>
<keyword evidence="1" id="KW-0645">Protease</keyword>